<comment type="caution">
    <text evidence="1">The sequence shown here is derived from an EMBL/GenBank/DDBJ whole genome shotgun (WGS) entry which is preliminary data.</text>
</comment>
<gene>
    <name evidence="1" type="ORF">Tco_1111316</name>
</gene>
<proteinExistence type="predicted"/>
<feature type="non-terminal residue" evidence="1">
    <location>
        <position position="1"/>
    </location>
</feature>
<keyword evidence="2" id="KW-1185">Reference proteome</keyword>
<name>A0ABQ5INF0_9ASTR</name>
<reference evidence="1" key="2">
    <citation type="submission" date="2022-01" db="EMBL/GenBank/DDBJ databases">
        <authorList>
            <person name="Yamashiro T."/>
            <person name="Shiraishi A."/>
            <person name="Satake H."/>
            <person name="Nakayama K."/>
        </authorList>
    </citation>
    <scope>NUCLEOTIDE SEQUENCE</scope>
</reference>
<reference evidence="1" key="1">
    <citation type="journal article" date="2022" name="Int. J. Mol. Sci.">
        <title>Draft Genome of Tanacetum Coccineum: Genomic Comparison of Closely Related Tanacetum-Family Plants.</title>
        <authorList>
            <person name="Yamashiro T."/>
            <person name="Shiraishi A."/>
            <person name="Nakayama K."/>
            <person name="Satake H."/>
        </authorList>
    </citation>
    <scope>NUCLEOTIDE SEQUENCE</scope>
</reference>
<evidence type="ECO:0000313" key="2">
    <source>
        <dbReference type="Proteomes" id="UP001151760"/>
    </source>
</evidence>
<accession>A0ABQ5INF0</accession>
<evidence type="ECO:0000313" key="1">
    <source>
        <dbReference type="EMBL" id="GJU00978.1"/>
    </source>
</evidence>
<dbReference type="Proteomes" id="UP001151760">
    <property type="component" value="Unassembled WGS sequence"/>
</dbReference>
<sequence>ISGIIDDVARLFVNVSMLYNMNKTFASTVQPVSPRTEPLFLVSSSSSRTLACRSFYDKLLIYSFGVVGVVKDEFGEQMSLDVESSINSSLFCVDSIPHPLLDRKLFTGLAEEYQQNFAPPLWGATRKPLATIRSSTFSDPSIELLNVLCMPKKLEVICRQDQIVLSRIGVLRWSKKCGSMAVGGIRIQVSIITSSTSLRSHGNSKSRCKMTFDMLCESGMKESLVGGNLVKPRLLTQNGTISENLKQGQSDHDCC</sequence>
<dbReference type="EMBL" id="BQNB010020919">
    <property type="protein sequence ID" value="GJU00978.1"/>
    <property type="molecule type" value="Genomic_DNA"/>
</dbReference>
<protein>
    <submittedName>
        <fullName evidence="1">Uncharacterized protein</fullName>
    </submittedName>
</protein>
<organism evidence="1 2">
    <name type="scientific">Tanacetum coccineum</name>
    <dbReference type="NCBI Taxonomy" id="301880"/>
    <lineage>
        <taxon>Eukaryota</taxon>
        <taxon>Viridiplantae</taxon>
        <taxon>Streptophyta</taxon>
        <taxon>Embryophyta</taxon>
        <taxon>Tracheophyta</taxon>
        <taxon>Spermatophyta</taxon>
        <taxon>Magnoliopsida</taxon>
        <taxon>eudicotyledons</taxon>
        <taxon>Gunneridae</taxon>
        <taxon>Pentapetalae</taxon>
        <taxon>asterids</taxon>
        <taxon>campanulids</taxon>
        <taxon>Asterales</taxon>
        <taxon>Asteraceae</taxon>
        <taxon>Asteroideae</taxon>
        <taxon>Anthemideae</taxon>
        <taxon>Anthemidinae</taxon>
        <taxon>Tanacetum</taxon>
    </lineage>
</organism>